<name>A0A839SVD8_9PROT</name>
<proteinExistence type="inferred from homology"/>
<dbReference type="GO" id="GO:0006950">
    <property type="term" value="P:response to stress"/>
    <property type="evidence" value="ECO:0007669"/>
    <property type="project" value="UniProtKB-ARBA"/>
</dbReference>
<keyword evidence="7" id="KW-1185">Reference proteome</keyword>
<feature type="domain" description="NTP pyrophosphohydrolase MazG-like" evidence="5">
    <location>
        <begin position="187"/>
        <end position="246"/>
    </location>
</feature>
<organism evidence="6 7">
    <name type="scientific">Limibacillus halophilus</name>
    <dbReference type="NCBI Taxonomy" id="1579333"/>
    <lineage>
        <taxon>Bacteria</taxon>
        <taxon>Pseudomonadati</taxon>
        <taxon>Pseudomonadota</taxon>
        <taxon>Alphaproteobacteria</taxon>
        <taxon>Rhodospirillales</taxon>
        <taxon>Rhodovibrionaceae</taxon>
        <taxon>Limibacillus</taxon>
    </lineage>
</organism>
<feature type="domain" description="NTP pyrophosphohydrolase MazG-like" evidence="5">
    <location>
        <begin position="41"/>
        <end position="114"/>
    </location>
</feature>
<dbReference type="InterPro" id="IPR004518">
    <property type="entry name" value="MazG-like_dom"/>
</dbReference>
<dbReference type="NCBIfam" id="NF007113">
    <property type="entry name" value="PRK09562.1"/>
    <property type="match status" value="1"/>
</dbReference>
<comment type="similarity">
    <text evidence="2">Belongs to the nucleoside triphosphate pyrophosphohydrolase family.</text>
</comment>
<dbReference type="GO" id="GO:0006203">
    <property type="term" value="P:dGTP catabolic process"/>
    <property type="evidence" value="ECO:0007669"/>
    <property type="project" value="TreeGrafter"/>
</dbReference>
<dbReference type="EC" id="3.6.1.8" evidence="3"/>
<dbReference type="GO" id="GO:0046047">
    <property type="term" value="P:TTP catabolic process"/>
    <property type="evidence" value="ECO:0007669"/>
    <property type="project" value="TreeGrafter"/>
</dbReference>
<dbReference type="CDD" id="cd11529">
    <property type="entry name" value="NTP-PPase_MazG_Cterm"/>
    <property type="match status" value="1"/>
</dbReference>
<accession>A0A839SVD8</accession>
<evidence type="ECO:0000256" key="1">
    <source>
        <dbReference type="ARBA" id="ARBA00052141"/>
    </source>
</evidence>
<dbReference type="InterPro" id="IPR048011">
    <property type="entry name" value="NTP-PPase_MazG-like_C"/>
</dbReference>
<dbReference type="GO" id="GO:0046076">
    <property type="term" value="P:dTTP catabolic process"/>
    <property type="evidence" value="ECO:0007669"/>
    <property type="project" value="TreeGrafter"/>
</dbReference>
<dbReference type="PANTHER" id="PTHR30522:SF0">
    <property type="entry name" value="NUCLEOSIDE TRIPHOSPHATE PYROPHOSPHOHYDROLASE"/>
    <property type="match status" value="1"/>
</dbReference>
<dbReference type="Gene3D" id="1.10.287.1080">
    <property type="entry name" value="MazG-like"/>
    <property type="match status" value="2"/>
</dbReference>
<protein>
    <recommendedName>
        <fullName evidence="4">Nucleoside triphosphate pyrophosphohydrolase</fullName>
        <ecNumber evidence="3">3.6.1.8</ecNumber>
    </recommendedName>
</protein>
<dbReference type="InterPro" id="IPR048015">
    <property type="entry name" value="NTP-PPase_MazG-like_N"/>
</dbReference>
<dbReference type="GO" id="GO:0047693">
    <property type="term" value="F:ATP diphosphatase activity"/>
    <property type="evidence" value="ECO:0007669"/>
    <property type="project" value="UniProtKB-EC"/>
</dbReference>
<evidence type="ECO:0000256" key="2">
    <source>
        <dbReference type="ARBA" id="ARBA00061115"/>
    </source>
</evidence>
<sequence length="280" mass="31608">MTESPNANMPAISPEATLARLINIMARLRNPESGCPWDIAQTFRSIAPYTVEEAYEVADAISRNDISDLKEELGDLLLQVVFHARMAEELGEFSFADVATAISDKMERRHPHVFGDDKTINDSSGQTMAWEAQKEEERRTKADRNGKASSLLDGIATNLPSVTRALKLQKRAATIGFDWDNLDPVLEKIDEELHELRTELSRNGSKDHLEAELGDLMFAVVNLARHLALDPESALRRTNEKFEQRFKFIERSLENAGMRLADASLTDLENRWQEAKKTEL</sequence>
<comment type="caution">
    <text evidence="6">The sequence shown here is derived from an EMBL/GenBank/DDBJ whole genome shotgun (WGS) entry which is preliminary data.</text>
</comment>
<dbReference type="Proteomes" id="UP000581135">
    <property type="component" value="Unassembled WGS sequence"/>
</dbReference>
<dbReference type="InterPro" id="IPR011551">
    <property type="entry name" value="NTP_PyrPHydrolase_MazG"/>
</dbReference>
<evidence type="ECO:0000256" key="3">
    <source>
        <dbReference type="ARBA" id="ARBA00066372"/>
    </source>
</evidence>
<evidence type="ECO:0000313" key="7">
    <source>
        <dbReference type="Proteomes" id="UP000581135"/>
    </source>
</evidence>
<dbReference type="GO" id="GO:0046061">
    <property type="term" value="P:dATP catabolic process"/>
    <property type="evidence" value="ECO:0007669"/>
    <property type="project" value="TreeGrafter"/>
</dbReference>
<dbReference type="Pfam" id="PF03819">
    <property type="entry name" value="MazG"/>
    <property type="match status" value="2"/>
</dbReference>
<dbReference type="FunFam" id="1.10.287.1080:FF:000001">
    <property type="entry name" value="Nucleoside triphosphate pyrophosphohydrolase"/>
    <property type="match status" value="1"/>
</dbReference>
<evidence type="ECO:0000256" key="4">
    <source>
        <dbReference type="ARBA" id="ARBA00074799"/>
    </source>
</evidence>
<evidence type="ECO:0000313" key="6">
    <source>
        <dbReference type="EMBL" id="MBB3065650.1"/>
    </source>
</evidence>
<dbReference type="PANTHER" id="PTHR30522">
    <property type="entry name" value="NUCLEOSIDE TRIPHOSPHATE PYROPHOSPHOHYDROLASE"/>
    <property type="match status" value="1"/>
</dbReference>
<gene>
    <name evidence="6" type="ORF">FHR98_001937</name>
</gene>
<dbReference type="GO" id="GO:0046081">
    <property type="term" value="P:dUTP catabolic process"/>
    <property type="evidence" value="ECO:0007669"/>
    <property type="project" value="TreeGrafter"/>
</dbReference>
<comment type="catalytic activity">
    <reaction evidence="1">
        <text>ATP + H2O = AMP + diphosphate + H(+)</text>
        <dbReference type="Rhea" id="RHEA:14245"/>
        <dbReference type="ChEBI" id="CHEBI:15377"/>
        <dbReference type="ChEBI" id="CHEBI:15378"/>
        <dbReference type="ChEBI" id="CHEBI:30616"/>
        <dbReference type="ChEBI" id="CHEBI:33019"/>
        <dbReference type="ChEBI" id="CHEBI:456215"/>
        <dbReference type="EC" id="3.6.1.8"/>
    </reaction>
</comment>
<dbReference type="EMBL" id="JACHXA010000004">
    <property type="protein sequence ID" value="MBB3065650.1"/>
    <property type="molecule type" value="Genomic_DNA"/>
</dbReference>
<dbReference type="GO" id="GO:0046052">
    <property type="term" value="P:UTP catabolic process"/>
    <property type="evidence" value="ECO:0007669"/>
    <property type="project" value="TreeGrafter"/>
</dbReference>
<dbReference type="FunFam" id="1.10.287.1080:FF:000003">
    <property type="entry name" value="Nucleoside triphosphate pyrophosphohydrolase"/>
    <property type="match status" value="1"/>
</dbReference>
<dbReference type="AlphaFoldDB" id="A0A839SVD8"/>
<dbReference type="NCBIfam" id="TIGR00444">
    <property type="entry name" value="mazG"/>
    <property type="match status" value="1"/>
</dbReference>
<dbReference type="SUPFAM" id="SSF101386">
    <property type="entry name" value="all-alpha NTP pyrophosphatases"/>
    <property type="match status" value="2"/>
</dbReference>
<dbReference type="CDD" id="cd11528">
    <property type="entry name" value="NTP-PPase_MazG_Nterm"/>
    <property type="match status" value="1"/>
</dbReference>
<reference evidence="6 7" key="1">
    <citation type="submission" date="2020-08" db="EMBL/GenBank/DDBJ databases">
        <title>Genomic Encyclopedia of Type Strains, Phase III (KMG-III): the genomes of soil and plant-associated and newly described type strains.</title>
        <authorList>
            <person name="Whitman W."/>
        </authorList>
    </citation>
    <scope>NUCLEOTIDE SEQUENCE [LARGE SCALE GENOMIC DNA]</scope>
    <source>
        <strain evidence="6 7">CECT 8803</strain>
    </source>
</reference>
<dbReference type="RefSeq" id="WP_246377661.1">
    <property type="nucleotide sequence ID" value="NZ_JACHXA010000004.1"/>
</dbReference>
<evidence type="ECO:0000259" key="5">
    <source>
        <dbReference type="Pfam" id="PF03819"/>
    </source>
</evidence>